<name>A0AAJ6AH85_9MICC</name>
<evidence type="ECO:0000313" key="3">
    <source>
        <dbReference type="EMBL" id="WGH93245.1"/>
    </source>
</evidence>
<evidence type="ECO:0000256" key="1">
    <source>
        <dbReference type="SAM" id="MobiDB-lite"/>
    </source>
</evidence>
<feature type="region of interest" description="Disordered" evidence="1">
    <location>
        <begin position="1"/>
        <end position="23"/>
    </location>
</feature>
<dbReference type="GeneID" id="83694430"/>
<feature type="transmembrane region" description="Helical" evidence="2">
    <location>
        <begin position="56"/>
        <end position="80"/>
    </location>
</feature>
<feature type="region of interest" description="Disordered" evidence="1">
    <location>
        <begin position="161"/>
        <end position="193"/>
    </location>
</feature>
<dbReference type="RefSeq" id="WP_110098544.1">
    <property type="nucleotide sequence ID" value="NZ_CP122562.1"/>
</dbReference>
<keyword evidence="4" id="KW-1185">Reference proteome</keyword>
<keyword evidence="2" id="KW-0812">Transmembrane</keyword>
<keyword evidence="2" id="KW-0472">Membrane</keyword>
<gene>
    <name evidence="3" type="ORF">QDX21_00015</name>
</gene>
<dbReference type="AlphaFoldDB" id="A0AAJ6AH85"/>
<evidence type="ECO:0000313" key="4">
    <source>
        <dbReference type="Proteomes" id="UP001224674"/>
    </source>
</evidence>
<evidence type="ECO:0000256" key="2">
    <source>
        <dbReference type="SAM" id="Phobius"/>
    </source>
</evidence>
<keyword evidence="2" id="KW-1133">Transmembrane helix</keyword>
<feature type="transmembrane region" description="Helical" evidence="2">
    <location>
        <begin position="129"/>
        <end position="150"/>
    </location>
</feature>
<feature type="transmembrane region" description="Helical" evidence="2">
    <location>
        <begin position="30"/>
        <end position="50"/>
    </location>
</feature>
<feature type="compositionally biased region" description="Polar residues" evidence="1">
    <location>
        <begin position="161"/>
        <end position="184"/>
    </location>
</feature>
<dbReference type="EMBL" id="CP122566">
    <property type="protein sequence ID" value="WGH93245.1"/>
    <property type="molecule type" value="Genomic_DNA"/>
</dbReference>
<accession>A0AAJ6AH85</accession>
<dbReference type="Proteomes" id="UP001224674">
    <property type="component" value="Chromosome"/>
</dbReference>
<reference evidence="3 4" key="1">
    <citation type="submission" date="2023-03" db="EMBL/GenBank/DDBJ databases">
        <title>Complete genome sequences of several Auritidibacter ignavus strains isolated from ear infections.</title>
        <authorList>
            <person name="Baehr T."/>
            <person name="Baumhoegger A.M."/>
        </authorList>
    </citation>
    <scope>NUCLEOTIDE SEQUENCE [LARGE SCALE GENOMIC DNA]</scope>
    <source>
        <strain evidence="3 4">BABAE-6</strain>
    </source>
</reference>
<sequence>MTVFPPEENPPAPPVAGETDRDRPSLRQPIVTAVGAVCLGALVGFFGNVVHFNVVWIGSVALPWGVVLALGLVVLAAFWLTSLTDRLWVSAVTILASYGMACLMAFWPGADVFSVPVSALAWQMMPVEVIAEAAWLLGIPVVGVVTMVILRVQLFSPRGAKTQQSTAQHESEPCSSTSPDTSASHGAHRPQQH</sequence>
<proteinExistence type="predicted"/>
<protein>
    <submittedName>
        <fullName evidence="3">Uncharacterized protein</fullName>
    </submittedName>
</protein>
<feature type="transmembrane region" description="Helical" evidence="2">
    <location>
        <begin position="87"/>
        <end position="109"/>
    </location>
</feature>
<organism evidence="3 4">
    <name type="scientific">Auritidibacter ignavus</name>
    <dbReference type="NCBI Taxonomy" id="678932"/>
    <lineage>
        <taxon>Bacteria</taxon>
        <taxon>Bacillati</taxon>
        <taxon>Actinomycetota</taxon>
        <taxon>Actinomycetes</taxon>
        <taxon>Micrococcales</taxon>
        <taxon>Micrococcaceae</taxon>
        <taxon>Auritidibacter</taxon>
    </lineage>
</organism>